<organism evidence="1 2">
    <name type="scientific">Peronosclerospora sorghi</name>
    <dbReference type="NCBI Taxonomy" id="230839"/>
    <lineage>
        <taxon>Eukaryota</taxon>
        <taxon>Sar</taxon>
        <taxon>Stramenopiles</taxon>
        <taxon>Oomycota</taxon>
        <taxon>Peronosporomycetes</taxon>
        <taxon>Peronosporales</taxon>
        <taxon>Peronosporaceae</taxon>
        <taxon>Peronosclerospora</taxon>
    </lineage>
</organism>
<evidence type="ECO:0000313" key="1">
    <source>
        <dbReference type="EMBL" id="KAI9921748.1"/>
    </source>
</evidence>
<reference evidence="1 2" key="1">
    <citation type="journal article" date="2022" name="bioRxiv">
        <title>The genome of the oomycete Peronosclerospora sorghi, a cosmopolitan pathogen of maize and sorghum, is inflated with dispersed pseudogenes.</title>
        <authorList>
            <person name="Fletcher K."/>
            <person name="Martin F."/>
            <person name="Isakeit T."/>
            <person name="Cavanaugh K."/>
            <person name="Magill C."/>
            <person name="Michelmore R."/>
        </authorList>
    </citation>
    <scope>NUCLEOTIDE SEQUENCE [LARGE SCALE GENOMIC DNA]</scope>
    <source>
        <strain evidence="1">P6</strain>
    </source>
</reference>
<dbReference type="Proteomes" id="UP001163321">
    <property type="component" value="Chromosome 1"/>
</dbReference>
<proteinExistence type="predicted"/>
<name>A0ACC0WUH3_9STRA</name>
<dbReference type="EMBL" id="CM047580">
    <property type="protein sequence ID" value="KAI9921748.1"/>
    <property type="molecule type" value="Genomic_DNA"/>
</dbReference>
<comment type="caution">
    <text evidence="1">The sequence shown here is derived from an EMBL/GenBank/DDBJ whole genome shotgun (WGS) entry which is preliminary data.</text>
</comment>
<protein>
    <submittedName>
        <fullName evidence="1">Uncharacterized protein</fullName>
    </submittedName>
</protein>
<evidence type="ECO:0000313" key="2">
    <source>
        <dbReference type="Proteomes" id="UP001163321"/>
    </source>
</evidence>
<sequence length="112" mass="12659">MASRGLSSWMSSPMVDASNVRDASTVMLSESPSDMMRTKEIITLISPDKRSLVEAIDSEEDDAEFDERAHWSRRGLKKKVRVSRKSTENRQVAAVNRAFLRERNDWNGAKSG</sequence>
<gene>
    <name evidence="1" type="ORF">PsorP6_001085</name>
</gene>
<keyword evidence="2" id="KW-1185">Reference proteome</keyword>
<accession>A0ACC0WUH3</accession>